<dbReference type="InterPro" id="IPR016171">
    <property type="entry name" value="Vanillyl_alc_oxidase_C-sub2"/>
</dbReference>
<reference evidence="9 10" key="2">
    <citation type="journal article" date="2011" name="Stand. Genomic Sci.">
        <title>Complete genome sequence of Oceanithermus profundus type strain (506).</title>
        <authorList>
            <person name="Pati A."/>
            <person name="Zhang X."/>
            <person name="Lapidus A."/>
            <person name="Nolan M."/>
            <person name="Lucas S."/>
            <person name="Del Rio T.G."/>
            <person name="Tice H."/>
            <person name="Cheng J.F."/>
            <person name="Tapia R."/>
            <person name="Han C."/>
            <person name="Goodwin L."/>
            <person name="Pitluck S."/>
            <person name="Liolios K."/>
            <person name="Pagani I."/>
            <person name="Ivanova N."/>
            <person name="Mavromatis K."/>
            <person name="Chen A."/>
            <person name="Palaniappan K."/>
            <person name="Hauser L."/>
            <person name="Jeffries C.D."/>
            <person name="Brambilla E.M."/>
            <person name="Rohl A."/>
            <person name="Mwirichia R."/>
            <person name="Rohde M."/>
            <person name="Tindall B.J."/>
            <person name="Sikorski J."/>
            <person name="Wirth R."/>
            <person name="Goker M."/>
            <person name="Woyke T."/>
            <person name="Detter J.C."/>
            <person name="Bristow J."/>
            <person name="Eisen J.A."/>
            <person name="Markowitz V."/>
            <person name="Hugenholtz P."/>
            <person name="Kyrpides N.C."/>
            <person name="Klenk H.P."/>
            <person name="Land M."/>
        </authorList>
    </citation>
    <scope>NUCLEOTIDE SEQUENCE [LARGE SCALE GENOMIC DNA]</scope>
    <source>
        <strain evidence="10">DSM 14977 / NBRC 100410 / VKM B-2274 / 506</strain>
    </source>
</reference>
<dbReference type="PANTHER" id="PTHR11748">
    <property type="entry name" value="D-LACTATE DEHYDROGENASE"/>
    <property type="match status" value="1"/>
</dbReference>
<name>E4U666_OCEP5</name>
<reference evidence="10" key="1">
    <citation type="submission" date="2010-11" db="EMBL/GenBank/DDBJ databases">
        <title>The complete sequence of chromosome of Oceanithermus profundus DSM 14977.</title>
        <authorList>
            <consortium name="US DOE Joint Genome Institute (JGI-PGF)"/>
            <person name="Lucas S."/>
            <person name="Copeland A."/>
            <person name="Lapidus A."/>
            <person name="Bruce D."/>
            <person name="Goodwin L."/>
            <person name="Pitluck S."/>
            <person name="Kyrpides N."/>
            <person name="Mavromatis K."/>
            <person name="Pagani I."/>
            <person name="Ivanova N."/>
            <person name="Zhang X."/>
            <person name="Brettin T."/>
            <person name="Detter J.C."/>
            <person name="Tapia R."/>
            <person name="Han C."/>
            <person name="Land M."/>
            <person name="Hauser L."/>
            <person name="Markowitz V."/>
            <person name="Cheng J.-F."/>
            <person name="Hugenholtz P."/>
            <person name="Woyke T."/>
            <person name="Wu D."/>
            <person name="Tindall B."/>
            <person name="Faehnrich R."/>
            <person name="Brambilla E."/>
            <person name="Klenk H.-P."/>
            <person name="Eisen J.A."/>
        </authorList>
    </citation>
    <scope>NUCLEOTIDE SEQUENCE [LARGE SCALE GENOMIC DNA]</scope>
    <source>
        <strain evidence="10">DSM 14977 / NBRC 100410 / VKM B-2274 / 506</strain>
    </source>
</reference>
<keyword evidence="4" id="KW-0274">FAD</keyword>
<dbReference type="PROSITE" id="PS51387">
    <property type="entry name" value="FAD_PCMH"/>
    <property type="match status" value="1"/>
</dbReference>
<dbReference type="FunFam" id="1.10.45.10:FF:000001">
    <property type="entry name" value="D-lactate dehydrogenase mitochondrial"/>
    <property type="match status" value="1"/>
</dbReference>
<dbReference type="STRING" id="670487.Ocepr_0480"/>
<evidence type="ECO:0000259" key="8">
    <source>
        <dbReference type="PROSITE" id="PS51387"/>
    </source>
</evidence>
<proteinExistence type="inferred from homology"/>
<keyword evidence="5" id="KW-0809">Transit peptide</keyword>
<evidence type="ECO:0000256" key="7">
    <source>
        <dbReference type="ARBA" id="ARBA00038897"/>
    </source>
</evidence>
<dbReference type="Gene3D" id="3.30.465.10">
    <property type="match status" value="1"/>
</dbReference>
<dbReference type="EC" id="1.1.2.4" evidence="7"/>
<dbReference type="SUPFAM" id="SSF56176">
    <property type="entry name" value="FAD-binding/transporter-associated domain-like"/>
    <property type="match status" value="1"/>
</dbReference>
<dbReference type="InterPro" id="IPR016166">
    <property type="entry name" value="FAD-bd_PCMH"/>
</dbReference>
<organism evidence="9 10">
    <name type="scientific">Oceanithermus profundus (strain DSM 14977 / NBRC 100410 / VKM B-2274 / 506)</name>
    <dbReference type="NCBI Taxonomy" id="670487"/>
    <lineage>
        <taxon>Bacteria</taxon>
        <taxon>Thermotogati</taxon>
        <taxon>Deinococcota</taxon>
        <taxon>Deinococci</taxon>
        <taxon>Thermales</taxon>
        <taxon>Thermaceae</taxon>
        <taxon>Oceanithermus</taxon>
    </lineage>
</organism>
<evidence type="ECO:0000256" key="4">
    <source>
        <dbReference type="ARBA" id="ARBA00022827"/>
    </source>
</evidence>
<keyword evidence="3" id="KW-0285">Flavoprotein</keyword>
<dbReference type="FunFam" id="3.30.70.2740:FF:000001">
    <property type="entry name" value="D-lactate dehydrogenase mitochondrial"/>
    <property type="match status" value="1"/>
</dbReference>
<dbReference type="eggNOG" id="COG0277">
    <property type="taxonomic scope" value="Bacteria"/>
</dbReference>
<feature type="domain" description="FAD-binding PCMH-type" evidence="8">
    <location>
        <begin position="32"/>
        <end position="209"/>
    </location>
</feature>
<dbReference type="PANTHER" id="PTHR11748:SF111">
    <property type="entry name" value="D-LACTATE DEHYDROGENASE, MITOCHONDRIAL-RELATED"/>
    <property type="match status" value="1"/>
</dbReference>
<evidence type="ECO:0000256" key="6">
    <source>
        <dbReference type="ARBA" id="ARBA00023002"/>
    </source>
</evidence>
<gene>
    <name evidence="9" type="ordered locus">Ocepr_0480</name>
</gene>
<evidence type="ECO:0000256" key="2">
    <source>
        <dbReference type="ARBA" id="ARBA00008000"/>
    </source>
</evidence>
<dbReference type="KEGG" id="opr:Ocepr_0480"/>
<dbReference type="OrthoDB" id="9767256at2"/>
<sequence length="455" mass="49255">MVNRLIQTLTADKVSTRPSDLEAHGRDEGYPETALPEAVVFAESPEDVSRTLRLAREHGYAVIPFGAGTSIEGALVPVKPTISLDLGRMNRILEVRPGDFLAVVEAGVTRKQLNERLRHEGLFFPVDPGADASLGGMAATNASGTTTVRYGGMRRNVLALEAVMADGEVVRFGRPVQKSSSGYDLKDLLIGSEGTLAVITKLWLRLSPLPAEVHTVRVYFEDVGAAAEGAFALMGAGLPVARLELVDERAIAAVNRHLGRNYPERPMLLVEFHSSTPEAVQAESAFAEELLREAGATGFDAARTAEERTAQWEARHQAYWALVHTFPGRHYMITDTAVPLSEMPGMVRYAQELMDELGLEGNILGHVGDGNFHTIVAARPGDEYARAEAFSARLVERALELGGTATGEHGVGLRKRKYMAREHGPALAWMRRIKAALDPEGVLNPGKVLPDTEAG</sequence>
<keyword evidence="6" id="KW-0560">Oxidoreductase</keyword>
<dbReference type="InterPro" id="IPR036318">
    <property type="entry name" value="FAD-bd_PCMH-like_sf"/>
</dbReference>
<dbReference type="Gene3D" id="3.30.70.2740">
    <property type="match status" value="1"/>
</dbReference>
<dbReference type="Gene3D" id="1.10.45.10">
    <property type="entry name" value="Vanillyl-alcohol Oxidase, Chain A, domain 4"/>
    <property type="match status" value="1"/>
</dbReference>
<dbReference type="GO" id="GO:0071949">
    <property type="term" value="F:FAD binding"/>
    <property type="evidence" value="ECO:0007669"/>
    <property type="project" value="InterPro"/>
</dbReference>
<accession>E4U666</accession>
<dbReference type="InterPro" id="IPR004113">
    <property type="entry name" value="FAD-bd_oxidored_4_C"/>
</dbReference>
<comment type="similarity">
    <text evidence="2">Belongs to the FAD-binding oxidoreductase/transferase type 4 family.</text>
</comment>
<dbReference type="Pfam" id="PF01565">
    <property type="entry name" value="FAD_binding_4"/>
    <property type="match status" value="1"/>
</dbReference>
<dbReference type="FunFam" id="3.30.465.10:FF:000016">
    <property type="entry name" value="probable D-lactate dehydrogenase, mitochondrial"/>
    <property type="match status" value="1"/>
</dbReference>
<dbReference type="InterPro" id="IPR016169">
    <property type="entry name" value="FAD-bd_PCMH_sub2"/>
</dbReference>
<dbReference type="GO" id="GO:0008720">
    <property type="term" value="F:D-lactate dehydrogenase (NAD+) activity"/>
    <property type="evidence" value="ECO:0007669"/>
    <property type="project" value="TreeGrafter"/>
</dbReference>
<evidence type="ECO:0000313" key="10">
    <source>
        <dbReference type="Proteomes" id="UP000008722"/>
    </source>
</evidence>
<dbReference type="InterPro" id="IPR016164">
    <property type="entry name" value="FAD-linked_Oxase-like_C"/>
</dbReference>
<dbReference type="HOGENOM" id="CLU_017779_3_0_0"/>
<dbReference type="AlphaFoldDB" id="E4U666"/>
<dbReference type="SUPFAM" id="SSF55103">
    <property type="entry name" value="FAD-linked oxidases, C-terminal domain"/>
    <property type="match status" value="1"/>
</dbReference>
<evidence type="ECO:0000256" key="5">
    <source>
        <dbReference type="ARBA" id="ARBA00022946"/>
    </source>
</evidence>
<keyword evidence="10" id="KW-1185">Reference proteome</keyword>
<dbReference type="Proteomes" id="UP000008722">
    <property type="component" value="Chromosome"/>
</dbReference>
<protein>
    <recommendedName>
        <fullName evidence="7">D-lactate dehydrogenase (cytochrome)</fullName>
        <ecNumber evidence="7">1.1.2.4</ecNumber>
    </recommendedName>
</protein>
<dbReference type="GO" id="GO:1903457">
    <property type="term" value="P:lactate catabolic process"/>
    <property type="evidence" value="ECO:0007669"/>
    <property type="project" value="TreeGrafter"/>
</dbReference>
<dbReference type="Pfam" id="PF02913">
    <property type="entry name" value="FAD-oxidase_C"/>
    <property type="match status" value="1"/>
</dbReference>
<comment type="cofactor">
    <cofactor evidence="1">
        <name>FAD</name>
        <dbReference type="ChEBI" id="CHEBI:57692"/>
    </cofactor>
</comment>
<dbReference type="GO" id="GO:0004458">
    <property type="term" value="F:D-lactate dehydrogenase (cytochrome) activity"/>
    <property type="evidence" value="ECO:0007669"/>
    <property type="project" value="UniProtKB-EC"/>
</dbReference>
<dbReference type="EMBL" id="CP002361">
    <property type="protein sequence ID" value="ADR35939.1"/>
    <property type="molecule type" value="Genomic_DNA"/>
</dbReference>
<dbReference type="RefSeq" id="WP_013457109.1">
    <property type="nucleotide sequence ID" value="NC_014761.1"/>
</dbReference>
<evidence type="ECO:0000256" key="1">
    <source>
        <dbReference type="ARBA" id="ARBA00001974"/>
    </source>
</evidence>
<evidence type="ECO:0000313" key="9">
    <source>
        <dbReference type="EMBL" id="ADR35939.1"/>
    </source>
</evidence>
<dbReference type="InterPro" id="IPR006094">
    <property type="entry name" value="Oxid_FAD_bind_N"/>
</dbReference>
<evidence type="ECO:0000256" key="3">
    <source>
        <dbReference type="ARBA" id="ARBA00022630"/>
    </source>
</evidence>